<dbReference type="InterPro" id="IPR040079">
    <property type="entry name" value="Glutathione_S-Trfase"/>
</dbReference>
<dbReference type="AlphaFoldDB" id="A0A2P7RC32"/>
<dbReference type="Gene3D" id="1.20.1050.10">
    <property type="match status" value="1"/>
</dbReference>
<dbReference type="PROSITE" id="PS50404">
    <property type="entry name" value="GST_NTER"/>
    <property type="match status" value="1"/>
</dbReference>
<dbReference type="Pfam" id="PF13417">
    <property type="entry name" value="GST_N_3"/>
    <property type="match status" value="1"/>
</dbReference>
<accession>A0A2P7RC32</accession>
<gene>
    <name evidence="3" type="ORF">C7H85_02985</name>
</gene>
<dbReference type="GO" id="GO:0005737">
    <property type="term" value="C:cytoplasm"/>
    <property type="evidence" value="ECO:0007669"/>
    <property type="project" value="TreeGrafter"/>
</dbReference>
<comment type="caution">
    <text evidence="3">The sequence shown here is derived from an EMBL/GenBank/DDBJ whole genome shotgun (WGS) entry which is preliminary data.</text>
</comment>
<dbReference type="Gene3D" id="3.40.30.10">
    <property type="entry name" value="Glutaredoxin"/>
    <property type="match status" value="1"/>
</dbReference>
<dbReference type="InterPro" id="IPR036282">
    <property type="entry name" value="Glutathione-S-Trfase_C_sf"/>
</dbReference>
<dbReference type="Proteomes" id="UP000240243">
    <property type="component" value="Unassembled WGS sequence"/>
</dbReference>
<proteinExistence type="predicted"/>
<dbReference type="InterPro" id="IPR010987">
    <property type="entry name" value="Glutathione-S-Trfase_C-like"/>
</dbReference>
<organism evidence="3 4">
    <name type="scientific">Zobellella endophytica</name>
    <dbReference type="NCBI Taxonomy" id="2116700"/>
    <lineage>
        <taxon>Bacteria</taxon>
        <taxon>Pseudomonadati</taxon>
        <taxon>Pseudomonadota</taxon>
        <taxon>Gammaproteobacteria</taxon>
        <taxon>Aeromonadales</taxon>
        <taxon>Aeromonadaceae</taxon>
        <taxon>Zobellella</taxon>
    </lineage>
</organism>
<keyword evidence="3" id="KW-0808">Transferase</keyword>
<dbReference type="PANTHER" id="PTHR43968">
    <property type="match status" value="1"/>
</dbReference>
<dbReference type="PROSITE" id="PS50405">
    <property type="entry name" value="GST_CTER"/>
    <property type="match status" value="1"/>
</dbReference>
<evidence type="ECO:0000313" key="3">
    <source>
        <dbReference type="EMBL" id="PSJ47798.1"/>
    </source>
</evidence>
<dbReference type="RefSeq" id="WP_106728211.1">
    <property type="nucleotide sequence ID" value="NZ_PXYG01000001.1"/>
</dbReference>
<dbReference type="InterPro" id="IPR036249">
    <property type="entry name" value="Thioredoxin-like_sf"/>
</dbReference>
<dbReference type="CDD" id="cd00570">
    <property type="entry name" value="GST_N_family"/>
    <property type="match status" value="1"/>
</dbReference>
<keyword evidence="4" id="KW-1185">Reference proteome</keyword>
<dbReference type="PANTHER" id="PTHR43968:SF6">
    <property type="entry name" value="GLUTATHIONE S-TRANSFERASE OMEGA"/>
    <property type="match status" value="1"/>
</dbReference>
<evidence type="ECO:0000259" key="1">
    <source>
        <dbReference type="PROSITE" id="PS50404"/>
    </source>
</evidence>
<feature type="domain" description="GST N-terminal" evidence="1">
    <location>
        <begin position="1"/>
        <end position="77"/>
    </location>
</feature>
<dbReference type="SUPFAM" id="SSF52833">
    <property type="entry name" value="Thioredoxin-like"/>
    <property type="match status" value="1"/>
</dbReference>
<dbReference type="GO" id="GO:0016740">
    <property type="term" value="F:transferase activity"/>
    <property type="evidence" value="ECO:0007669"/>
    <property type="project" value="UniProtKB-KW"/>
</dbReference>
<name>A0A2P7RC32_9GAMM</name>
<dbReference type="InterPro" id="IPR004045">
    <property type="entry name" value="Glutathione_S-Trfase_N"/>
</dbReference>
<dbReference type="SFLD" id="SFLDG00358">
    <property type="entry name" value="Main_(cytGST)"/>
    <property type="match status" value="1"/>
</dbReference>
<protein>
    <submittedName>
        <fullName evidence="3">Glutathione S-transferase</fullName>
    </submittedName>
</protein>
<evidence type="ECO:0000313" key="4">
    <source>
        <dbReference type="Proteomes" id="UP000240243"/>
    </source>
</evidence>
<reference evidence="3 4" key="1">
    <citation type="submission" date="2018-03" db="EMBL/GenBank/DDBJ databases">
        <title>The draft genome of Zobellella sp. 59N8.</title>
        <authorList>
            <person name="Liu L."/>
            <person name="Li L."/>
            <person name="Zhang X."/>
            <person name="Liang L."/>
            <person name="Wang T."/>
        </authorList>
    </citation>
    <scope>NUCLEOTIDE SEQUENCE [LARGE SCALE GENOMIC DNA]</scope>
    <source>
        <strain evidence="3 4">59N8</strain>
    </source>
</reference>
<dbReference type="SFLD" id="SFLDS00019">
    <property type="entry name" value="Glutathione_Transferase_(cytos"/>
    <property type="match status" value="1"/>
</dbReference>
<dbReference type="InterPro" id="IPR050983">
    <property type="entry name" value="GST_Omega/HSP26"/>
</dbReference>
<dbReference type="SUPFAM" id="SSF47616">
    <property type="entry name" value="GST C-terminal domain-like"/>
    <property type="match status" value="1"/>
</dbReference>
<dbReference type="OrthoDB" id="5242791at2"/>
<dbReference type="Pfam" id="PF13410">
    <property type="entry name" value="GST_C_2"/>
    <property type="match status" value="1"/>
</dbReference>
<feature type="domain" description="GST C-terminal" evidence="2">
    <location>
        <begin position="82"/>
        <end position="211"/>
    </location>
</feature>
<evidence type="ECO:0000259" key="2">
    <source>
        <dbReference type="PROSITE" id="PS50405"/>
    </source>
</evidence>
<dbReference type="EMBL" id="PXYG01000001">
    <property type="protein sequence ID" value="PSJ47798.1"/>
    <property type="molecule type" value="Genomic_DNA"/>
</dbReference>
<sequence>MLKLHGVAISNYYNMVKQSLLEKGLPFEEVFQPPGQQAGFLAHSPMGKIPLLQTEQGYLTESLAIMEYLEEIRPVPRLMPVAPFERARVRQLILMAQLYLDAPARRHLDHVLFGTPLSAEAHGQVKSELERGMKALARLSNGFPWLAGAGFSYADIVLLHSLGLVELVSRQLYRWDPLADYPGLRAWQARMVGREHSQRVLTEQRQALATFRAA</sequence>